<dbReference type="EMBL" id="JACBAZ010000001">
    <property type="protein sequence ID" value="NWK54347.1"/>
    <property type="molecule type" value="Genomic_DNA"/>
</dbReference>
<dbReference type="RefSeq" id="WP_178930882.1">
    <property type="nucleotide sequence ID" value="NZ_JACBAZ010000001.1"/>
</dbReference>
<keyword evidence="1" id="KW-0732">Signal</keyword>
<proteinExistence type="predicted"/>
<dbReference type="InterPro" id="IPR013424">
    <property type="entry name" value="Ice-binding_C"/>
</dbReference>
<gene>
    <name evidence="2" type="ORF">HW115_01900</name>
</gene>
<dbReference type="NCBIfam" id="TIGR02595">
    <property type="entry name" value="PEP_CTERM"/>
    <property type="match status" value="1"/>
</dbReference>
<feature type="chain" id="PRO_5032673149" evidence="1">
    <location>
        <begin position="25"/>
        <end position="327"/>
    </location>
</feature>
<reference evidence="2 3" key="1">
    <citation type="submission" date="2020-07" db="EMBL/GenBank/DDBJ databases">
        <title>Roseicoccus Jingziensis gen. nov., sp. nov., isolated from coastal seawater.</title>
        <authorList>
            <person name="Feng X."/>
        </authorList>
    </citation>
    <scope>NUCLEOTIDE SEQUENCE [LARGE SCALE GENOMIC DNA]</scope>
    <source>
        <strain evidence="2 3">N1E253</strain>
    </source>
</reference>
<evidence type="ECO:0000256" key="1">
    <source>
        <dbReference type="SAM" id="SignalP"/>
    </source>
</evidence>
<dbReference type="Proteomes" id="UP000557872">
    <property type="component" value="Unassembled WGS sequence"/>
</dbReference>
<protein>
    <submittedName>
        <fullName evidence="2">PEP-CTERM sorting domain-containing protein</fullName>
    </submittedName>
</protein>
<dbReference type="AlphaFoldDB" id="A0A851GGT2"/>
<organism evidence="2 3">
    <name type="scientific">Oceaniferula marina</name>
    <dbReference type="NCBI Taxonomy" id="2748318"/>
    <lineage>
        <taxon>Bacteria</taxon>
        <taxon>Pseudomonadati</taxon>
        <taxon>Verrucomicrobiota</taxon>
        <taxon>Verrucomicrobiia</taxon>
        <taxon>Verrucomicrobiales</taxon>
        <taxon>Verrucomicrobiaceae</taxon>
        <taxon>Oceaniferula</taxon>
    </lineage>
</organism>
<dbReference type="SUPFAM" id="SSF63825">
    <property type="entry name" value="YWTD domain"/>
    <property type="match status" value="1"/>
</dbReference>
<comment type="caution">
    <text evidence="2">The sequence shown here is derived from an EMBL/GenBank/DDBJ whole genome shotgun (WGS) entry which is preliminary data.</text>
</comment>
<evidence type="ECO:0000313" key="2">
    <source>
        <dbReference type="EMBL" id="NWK54347.1"/>
    </source>
</evidence>
<accession>A0A851GGT2</accession>
<keyword evidence="3" id="KW-1185">Reference proteome</keyword>
<sequence length="327" mass="35906">MLKISHFFIVTCATALLLGNAVQAANVMAVTGNQGDGNFDPNSFYEINTDNGRSTKIGSATVTPNQLAYDVSSNNYYYMDHNGSNFYRFDITNGTQHLIGDLIDVGMPSGKTGSGGGDFYNGRYYYTPETGTEGLYVISFNGDGSQIVSHTPIAPSNLSDHSDLFDGSGNAGLGDFGDFAIDSDTGLMYGSSRMSKNGQSYYAFWTIDLTDPNYEMAMLNDNISDVYQMAFDENNVLWANRWNSGGDLYELNKSDGTISDTATLRYINSRGRWRAANGDFYDMASTGVREGIPVIPEPSSFAFMSTAAFLFLRRRRKPEAVLYSTLR</sequence>
<feature type="signal peptide" evidence="1">
    <location>
        <begin position="1"/>
        <end position="24"/>
    </location>
</feature>
<evidence type="ECO:0000313" key="3">
    <source>
        <dbReference type="Proteomes" id="UP000557872"/>
    </source>
</evidence>
<name>A0A851GGT2_9BACT</name>